<protein>
    <submittedName>
        <fullName evidence="2">LmbE family N-acetylglucosaminyl deacetylase</fullName>
    </submittedName>
</protein>
<dbReference type="GO" id="GO:0016811">
    <property type="term" value="F:hydrolase activity, acting on carbon-nitrogen (but not peptide) bonds, in linear amides"/>
    <property type="evidence" value="ECO:0007669"/>
    <property type="project" value="TreeGrafter"/>
</dbReference>
<dbReference type="SUPFAM" id="SSF102588">
    <property type="entry name" value="LmbE-like"/>
    <property type="match status" value="1"/>
</dbReference>
<dbReference type="Proteomes" id="UP000246005">
    <property type="component" value="Unassembled WGS sequence"/>
</dbReference>
<dbReference type="RefSeq" id="WP_109642315.1">
    <property type="nucleotide sequence ID" value="NZ_QGHB01000023.1"/>
</dbReference>
<organism evidence="2 3">
    <name type="scientific">Lentzea atacamensis</name>
    <dbReference type="NCBI Taxonomy" id="531938"/>
    <lineage>
        <taxon>Bacteria</taxon>
        <taxon>Bacillati</taxon>
        <taxon>Actinomycetota</taxon>
        <taxon>Actinomycetes</taxon>
        <taxon>Pseudonocardiales</taxon>
        <taxon>Pseudonocardiaceae</taxon>
        <taxon>Lentzea</taxon>
    </lineage>
</organism>
<dbReference type="AlphaFoldDB" id="A0A316HJN9"/>
<evidence type="ECO:0000313" key="3">
    <source>
        <dbReference type="Proteomes" id="UP000246005"/>
    </source>
</evidence>
<reference evidence="2 3" key="1">
    <citation type="submission" date="2018-05" db="EMBL/GenBank/DDBJ databases">
        <title>Genomic Encyclopedia of Type Strains, Phase IV (KMG-IV): sequencing the most valuable type-strain genomes for metagenomic binning, comparative biology and taxonomic classification.</title>
        <authorList>
            <person name="Goeker M."/>
        </authorList>
    </citation>
    <scope>NUCLEOTIDE SEQUENCE [LARGE SCALE GENOMIC DNA]</scope>
    <source>
        <strain evidence="2 3">DSM 45480</strain>
    </source>
</reference>
<keyword evidence="1" id="KW-0862">Zinc</keyword>
<name>A0A316HJN9_9PSEU</name>
<dbReference type="PANTHER" id="PTHR12993:SF11">
    <property type="entry name" value="N-ACETYLGLUCOSAMINYL-PHOSPHATIDYLINOSITOL DE-N-ACETYLASE"/>
    <property type="match status" value="1"/>
</dbReference>
<sequence length="234" mass="25487">MIPFGLQRGDRVLVVATHPDDETLGTGGTIARLVRSDVEVHVLVITSYLPPGSRRATNSGFREVELKAAAEVLGVAQCGLVWIDDERAQDPGLHLSELVHTIDVSHELSIQALRPHALLMPADRAFHQDHQAVHTACFAAARPGGEHRHTPNIVVGFAGPEDRSWNRDVFGWPVVVDTTEHWSVKEKALACYASQMLDDPHPRSISRVHAIDAAAGTSIGAGTAEMFVPYRMGY</sequence>
<dbReference type="PANTHER" id="PTHR12993">
    <property type="entry name" value="N-ACETYLGLUCOSAMINYL-PHOSPHATIDYLINOSITOL DE-N-ACETYLASE-RELATED"/>
    <property type="match status" value="1"/>
</dbReference>
<evidence type="ECO:0000313" key="2">
    <source>
        <dbReference type="EMBL" id="PWK80686.1"/>
    </source>
</evidence>
<gene>
    <name evidence="2" type="ORF">C8D88_12350</name>
</gene>
<dbReference type="EMBL" id="QGHB01000023">
    <property type="protein sequence ID" value="PWK80686.1"/>
    <property type="molecule type" value="Genomic_DNA"/>
</dbReference>
<evidence type="ECO:0000256" key="1">
    <source>
        <dbReference type="ARBA" id="ARBA00022833"/>
    </source>
</evidence>
<dbReference type="Gene3D" id="3.40.50.10320">
    <property type="entry name" value="LmbE-like"/>
    <property type="match status" value="1"/>
</dbReference>
<proteinExistence type="predicted"/>
<accession>A0A316HJN9</accession>
<comment type="caution">
    <text evidence="2">The sequence shown here is derived from an EMBL/GenBank/DDBJ whole genome shotgun (WGS) entry which is preliminary data.</text>
</comment>
<dbReference type="GO" id="GO:0016137">
    <property type="term" value="P:glycoside metabolic process"/>
    <property type="evidence" value="ECO:0007669"/>
    <property type="project" value="UniProtKB-ARBA"/>
</dbReference>
<dbReference type="InterPro" id="IPR024078">
    <property type="entry name" value="LmbE-like_dom_sf"/>
</dbReference>
<dbReference type="InterPro" id="IPR003737">
    <property type="entry name" value="GlcNAc_PI_deacetylase-related"/>
</dbReference>
<dbReference type="Pfam" id="PF02585">
    <property type="entry name" value="PIG-L"/>
    <property type="match status" value="1"/>
</dbReference>